<dbReference type="Pfam" id="PF01207">
    <property type="entry name" value="Dus"/>
    <property type="match status" value="1"/>
</dbReference>
<dbReference type="GO" id="GO:0006397">
    <property type="term" value="P:mRNA processing"/>
    <property type="evidence" value="ECO:0007669"/>
    <property type="project" value="UniProtKB-KW"/>
</dbReference>
<comment type="cofactor">
    <cofactor evidence="1">
        <name>FMN</name>
        <dbReference type="ChEBI" id="CHEBI:58210"/>
    </cofactor>
</comment>
<evidence type="ECO:0000256" key="4">
    <source>
        <dbReference type="ARBA" id="ARBA00022664"/>
    </source>
</evidence>
<organism evidence="11 12">
    <name type="scientific">Starmerella bacillaris</name>
    <name type="common">Yeast</name>
    <name type="synonym">Candida zemplinina</name>
    <dbReference type="NCBI Taxonomy" id="1247836"/>
    <lineage>
        <taxon>Eukaryota</taxon>
        <taxon>Fungi</taxon>
        <taxon>Dikarya</taxon>
        <taxon>Ascomycota</taxon>
        <taxon>Saccharomycotina</taxon>
        <taxon>Dipodascomycetes</taxon>
        <taxon>Dipodascales</taxon>
        <taxon>Trichomonascaceae</taxon>
        <taxon>Starmerella</taxon>
    </lineage>
</organism>
<dbReference type="EMBL" id="BTGC01000003">
    <property type="protein sequence ID" value="GMM50260.1"/>
    <property type="molecule type" value="Genomic_DNA"/>
</dbReference>
<comment type="catalytic activity">
    <reaction evidence="8">
        <text>a 5,6-dihydrouridine in mRNA + NAD(+) = a uridine in mRNA + NADH + H(+)</text>
        <dbReference type="Rhea" id="RHEA:69851"/>
        <dbReference type="Rhea" id="RHEA-COMP:14658"/>
        <dbReference type="Rhea" id="RHEA-COMP:17789"/>
        <dbReference type="ChEBI" id="CHEBI:15378"/>
        <dbReference type="ChEBI" id="CHEBI:57540"/>
        <dbReference type="ChEBI" id="CHEBI:57945"/>
        <dbReference type="ChEBI" id="CHEBI:65315"/>
        <dbReference type="ChEBI" id="CHEBI:74443"/>
    </reaction>
    <physiologicalReaction direction="right-to-left" evidence="8">
        <dbReference type="Rhea" id="RHEA:69853"/>
    </physiologicalReaction>
</comment>
<evidence type="ECO:0000256" key="7">
    <source>
        <dbReference type="ARBA" id="ARBA00023027"/>
    </source>
</evidence>
<feature type="domain" description="DUS-like FMN-binding" evidence="10">
    <location>
        <begin position="17"/>
        <end position="279"/>
    </location>
</feature>
<dbReference type="InterPro" id="IPR018517">
    <property type="entry name" value="tRNA_hU_synthase_CS"/>
</dbReference>
<evidence type="ECO:0000256" key="2">
    <source>
        <dbReference type="ARBA" id="ARBA00022630"/>
    </source>
</evidence>
<keyword evidence="6" id="KW-0560">Oxidoreductase</keyword>
<dbReference type="SUPFAM" id="SSF51395">
    <property type="entry name" value="FMN-linked oxidoreductases"/>
    <property type="match status" value="1"/>
</dbReference>
<keyword evidence="12" id="KW-1185">Reference proteome</keyword>
<evidence type="ECO:0000256" key="6">
    <source>
        <dbReference type="ARBA" id="ARBA00023002"/>
    </source>
</evidence>
<reference evidence="11 12" key="1">
    <citation type="journal article" date="2023" name="Elife">
        <title>Identification of key yeast species and microbe-microbe interactions impacting larval growth of Drosophila in the wild.</title>
        <authorList>
            <person name="Mure A."/>
            <person name="Sugiura Y."/>
            <person name="Maeda R."/>
            <person name="Honda K."/>
            <person name="Sakurai N."/>
            <person name="Takahashi Y."/>
            <person name="Watada M."/>
            <person name="Katoh T."/>
            <person name="Gotoh A."/>
            <person name="Gotoh Y."/>
            <person name="Taniguchi I."/>
            <person name="Nakamura K."/>
            <person name="Hayashi T."/>
            <person name="Katayama T."/>
            <person name="Uemura T."/>
            <person name="Hattori Y."/>
        </authorList>
    </citation>
    <scope>NUCLEOTIDE SEQUENCE [LARGE SCALE GENOMIC DNA]</scope>
    <source>
        <strain evidence="11 12">SB-73</strain>
    </source>
</reference>
<evidence type="ECO:0000313" key="11">
    <source>
        <dbReference type="EMBL" id="GMM50260.1"/>
    </source>
</evidence>
<dbReference type="Proteomes" id="UP001362899">
    <property type="component" value="Unassembled WGS sequence"/>
</dbReference>
<keyword evidence="2" id="KW-0285">Flavoprotein</keyword>
<dbReference type="PANTHER" id="PTHR11082">
    <property type="entry name" value="TRNA-DIHYDROURIDINE SYNTHASE"/>
    <property type="match status" value="1"/>
</dbReference>
<evidence type="ECO:0000313" key="12">
    <source>
        <dbReference type="Proteomes" id="UP001362899"/>
    </source>
</evidence>
<protein>
    <submittedName>
        <fullName evidence="11">tRNA dihydrouridine synthase</fullName>
    </submittedName>
</protein>
<dbReference type="GO" id="GO:0050660">
    <property type="term" value="F:flavin adenine dinucleotide binding"/>
    <property type="evidence" value="ECO:0007669"/>
    <property type="project" value="InterPro"/>
</dbReference>
<comment type="caution">
    <text evidence="11">The sequence shown here is derived from an EMBL/GenBank/DDBJ whole genome shotgun (WGS) entry which is preliminary data.</text>
</comment>
<evidence type="ECO:0000256" key="3">
    <source>
        <dbReference type="ARBA" id="ARBA00022643"/>
    </source>
</evidence>
<dbReference type="GO" id="GO:0017150">
    <property type="term" value="F:tRNA dihydrouridine synthase activity"/>
    <property type="evidence" value="ECO:0007669"/>
    <property type="project" value="InterPro"/>
</dbReference>
<sequence>MTRQDLRPLLAQGPVLIAGPMVRYSKLPLRETIRELVETFNPDQKIIIYTPMILAREFARNQVARMGDFTTSNMDSPLIIQFGASNPLDLARAASLVQPYCDGIGLNCGCPIPEQCREGVGAALMRKPYLVAEMVRAVKNVCGKDFFVEVKIRIHSDLDQTVRFARIVEAAGADSICVHGRRRADRSGNVPVNLEAIARVKAAVSVPVIANGDFRVPSDLQKIIEATEVDGVMSARGILSNPALFCGPEFSSCPWAAVEIFWDHAMASGLPFQLILHHMVEMFKGRGDLAKYRKELVLNTTTHGLLDWFDASFDLQRRGEPLFGTRIEWPIQVVK</sequence>
<name>A0AAV5RFE9_STABA</name>
<dbReference type="CDD" id="cd02801">
    <property type="entry name" value="DUS_like_FMN"/>
    <property type="match status" value="1"/>
</dbReference>
<evidence type="ECO:0000256" key="9">
    <source>
        <dbReference type="ARBA" id="ARBA00049447"/>
    </source>
</evidence>
<dbReference type="InterPro" id="IPR035587">
    <property type="entry name" value="DUS-like_FMN-bd"/>
</dbReference>
<dbReference type="PANTHER" id="PTHR11082:SF31">
    <property type="entry name" value="TRNA-DIHYDROURIDINE(20A_20B) SYNTHASE [NAD(P)+]-LIKE"/>
    <property type="match status" value="1"/>
</dbReference>
<evidence type="ECO:0000256" key="8">
    <source>
        <dbReference type="ARBA" id="ARBA00048342"/>
    </source>
</evidence>
<keyword evidence="4" id="KW-0507">mRNA processing</keyword>
<comment type="catalytic activity">
    <reaction evidence="9">
        <text>a 5,6-dihydrouridine in mRNA + NADP(+) = a uridine in mRNA + NADPH + H(+)</text>
        <dbReference type="Rhea" id="RHEA:69855"/>
        <dbReference type="Rhea" id="RHEA-COMP:14658"/>
        <dbReference type="Rhea" id="RHEA-COMP:17789"/>
        <dbReference type="ChEBI" id="CHEBI:15378"/>
        <dbReference type="ChEBI" id="CHEBI:57783"/>
        <dbReference type="ChEBI" id="CHEBI:58349"/>
        <dbReference type="ChEBI" id="CHEBI:65315"/>
        <dbReference type="ChEBI" id="CHEBI:74443"/>
    </reaction>
    <physiologicalReaction direction="right-to-left" evidence="9">
        <dbReference type="Rhea" id="RHEA:69857"/>
    </physiologicalReaction>
</comment>
<evidence type="ECO:0000259" key="10">
    <source>
        <dbReference type="Pfam" id="PF01207"/>
    </source>
</evidence>
<keyword evidence="7" id="KW-0520">NAD</keyword>
<dbReference type="InterPro" id="IPR013785">
    <property type="entry name" value="Aldolase_TIM"/>
</dbReference>
<dbReference type="PROSITE" id="PS01136">
    <property type="entry name" value="UPF0034"/>
    <property type="match status" value="1"/>
</dbReference>
<proteinExistence type="predicted"/>
<keyword evidence="3" id="KW-0288">FMN</keyword>
<dbReference type="AlphaFoldDB" id="A0AAV5RFE9"/>
<evidence type="ECO:0000256" key="1">
    <source>
        <dbReference type="ARBA" id="ARBA00001917"/>
    </source>
</evidence>
<evidence type="ECO:0000256" key="5">
    <source>
        <dbReference type="ARBA" id="ARBA00022694"/>
    </source>
</evidence>
<accession>A0AAV5RFE9</accession>
<gene>
    <name evidence="11" type="ORF">DASB73_012180</name>
</gene>
<dbReference type="Gene3D" id="3.20.20.70">
    <property type="entry name" value="Aldolase class I"/>
    <property type="match status" value="1"/>
</dbReference>
<keyword evidence="5" id="KW-0819">tRNA processing</keyword>